<dbReference type="EMBL" id="JAERRF010000024">
    <property type="protein sequence ID" value="MBL1100986.1"/>
    <property type="molecule type" value="Genomic_DNA"/>
</dbReference>
<keyword evidence="2" id="KW-1185">Reference proteome</keyword>
<sequence>MLSFAEALWRESRGTGLRVIALSPGATSTEFFDVIGTNAAYGGSRRQFPGEVVATALRSLDGRTPLPSVVSGRLNRVRASLGRGFSRRRAVLLMGSMTTAHWSVSDGLGAQA</sequence>
<accession>A0ABS1NLJ8</accession>
<gene>
    <name evidence="1" type="ORF">JK363_30830</name>
</gene>
<organism evidence="1 2">
    <name type="scientific">Streptomyces coffeae</name>
    <dbReference type="NCBI Taxonomy" id="621382"/>
    <lineage>
        <taxon>Bacteria</taxon>
        <taxon>Bacillati</taxon>
        <taxon>Actinomycetota</taxon>
        <taxon>Actinomycetes</taxon>
        <taxon>Kitasatosporales</taxon>
        <taxon>Streptomycetaceae</taxon>
        <taxon>Streptomyces</taxon>
    </lineage>
</organism>
<evidence type="ECO:0008006" key="3">
    <source>
        <dbReference type="Google" id="ProtNLM"/>
    </source>
</evidence>
<protein>
    <recommendedName>
        <fullName evidence="3">SDR family NAD(P)-dependent oxidoreductase</fullName>
    </recommendedName>
</protein>
<dbReference type="RefSeq" id="WP_201880139.1">
    <property type="nucleotide sequence ID" value="NZ_JAERRF010000024.1"/>
</dbReference>
<dbReference type="SUPFAM" id="SSF51735">
    <property type="entry name" value="NAD(P)-binding Rossmann-fold domains"/>
    <property type="match status" value="1"/>
</dbReference>
<comment type="caution">
    <text evidence="1">The sequence shown here is derived from an EMBL/GenBank/DDBJ whole genome shotgun (WGS) entry which is preliminary data.</text>
</comment>
<dbReference type="Proteomes" id="UP000634229">
    <property type="component" value="Unassembled WGS sequence"/>
</dbReference>
<evidence type="ECO:0000313" key="2">
    <source>
        <dbReference type="Proteomes" id="UP000634229"/>
    </source>
</evidence>
<name>A0ABS1NLJ8_9ACTN</name>
<proteinExistence type="predicted"/>
<dbReference type="InterPro" id="IPR036291">
    <property type="entry name" value="NAD(P)-bd_dom_sf"/>
</dbReference>
<reference evidence="1 2" key="1">
    <citation type="submission" date="2021-01" db="EMBL/GenBank/DDBJ databases">
        <title>WGS of actinomycetes isolated from Thailand.</title>
        <authorList>
            <person name="Thawai C."/>
        </authorList>
    </citation>
    <scope>NUCLEOTIDE SEQUENCE [LARGE SCALE GENOMIC DNA]</scope>
    <source>
        <strain evidence="1 2">CA1R205</strain>
    </source>
</reference>
<evidence type="ECO:0000313" key="1">
    <source>
        <dbReference type="EMBL" id="MBL1100986.1"/>
    </source>
</evidence>